<dbReference type="GO" id="GO:0016491">
    <property type="term" value="F:oxidoreductase activity"/>
    <property type="evidence" value="ECO:0007669"/>
    <property type="project" value="UniProtKB-KW"/>
</dbReference>
<feature type="transmembrane region" description="Helical" evidence="12">
    <location>
        <begin position="114"/>
        <end position="132"/>
    </location>
</feature>
<dbReference type="PANTHER" id="PTHR35457">
    <property type="entry name" value="HEME A SYNTHASE"/>
    <property type="match status" value="1"/>
</dbReference>
<keyword evidence="7" id="KW-0408">Iron</keyword>
<keyword evidence="2" id="KW-1003">Cell membrane</keyword>
<organism evidence="13">
    <name type="scientific">marine metagenome</name>
    <dbReference type="NCBI Taxonomy" id="408172"/>
    <lineage>
        <taxon>unclassified sequences</taxon>
        <taxon>metagenomes</taxon>
        <taxon>ecological metagenomes</taxon>
    </lineage>
</organism>
<comment type="subcellular location">
    <subcellularLocation>
        <location evidence="1">Membrane</location>
        <topology evidence="1">Multi-pass membrane protein</topology>
    </subcellularLocation>
</comment>
<dbReference type="InterPro" id="IPR003780">
    <property type="entry name" value="COX15/CtaA_fam"/>
</dbReference>
<evidence type="ECO:0000256" key="1">
    <source>
        <dbReference type="ARBA" id="ARBA00004141"/>
    </source>
</evidence>
<dbReference type="EMBL" id="UINC01001693">
    <property type="protein sequence ID" value="SUZ86682.1"/>
    <property type="molecule type" value="Genomic_DNA"/>
</dbReference>
<comment type="pathway">
    <text evidence="11">Porphyrin-containing compound metabolism.</text>
</comment>
<feature type="transmembrane region" description="Helical" evidence="12">
    <location>
        <begin position="144"/>
        <end position="164"/>
    </location>
</feature>
<evidence type="ECO:0000256" key="5">
    <source>
        <dbReference type="ARBA" id="ARBA00022989"/>
    </source>
</evidence>
<feature type="transmembrane region" description="Helical" evidence="12">
    <location>
        <begin position="170"/>
        <end position="190"/>
    </location>
</feature>
<feature type="transmembrane region" description="Helical" evidence="12">
    <location>
        <begin position="12"/>
        <end position="30"/>
    </location>
</feature>
<keyword evidence="6" id="KW-0560">Oxidoreductase</keyword>
<evidence type="ECO:0000256" key="12">
    <source>
        <dbReference type="SAM" id="Phobius"/>
    </source>
</evidence>
<protein>
    <recommendedName>
        <fullName evidence="14">Heme A synthase</fullName>
    </recommendedName>
</protein>
<dbReference type="GO" id="GO:0006784">
    <property type="term" value="P:heme A biosynthetic process"/>
    <property type="evidence" value="ECO:0007669"/>
    <property type="project" value="InterPro"/>
</dbReference>
<gene>
    <name evidence="13" type="ORF">METZ01_LOCUS39536</name>
</gene>
<keyword evidence="3 12" id="KW-0812">Transmembrane</keyword>
<feature type="transmembrane region" description="Helical" evidence="12">
    <location>
        <begin position="293"/>
        <end position="316"/>
    </location>
</feature>
<evidence type="ECO:0000256" key="8">
    <source>
        <dbReference type="ARBA" id="ARBA00023133"/>
    </source>
</evidence>
<evidence type="ECO:0000256" key="3">
    <source>
        <dbReference type="ARBA" id="ARBA00022692"/>
    </source>
</evidence>
<name>A0A381R4P4_9ZZZZ</name>
<keyword evidence="8" id="KW-0350">Heme biosynthesis</keyword>
<dbReference type="Pfam" id="PF02628">
    <property type="entry name" value="COX15-CtaA"/>
    <property type="match status" value="2"/>
</dbReference>
<keyword evidence="9 12" id="KW-0472">Membrane</keyword>
<dbReference type="AlphaFoldDB" id="A0A381R4P4"/>
<feature type="transmembrane region" description="Helical" evidence="12">
    <location>
        <begin position="322"/>
        <end position="342"/>
    </location>
</feature>
<evidence type="ECO:0000256" key="2">
    <source>
        <dbReference type="ARBA" id="ARBA00022475"/>
    </source>
</evidence>
<evidence type="ECO:0000256" key="6">
    <source>
        <dbReference type="ARBA" id="ARBA00023002"/>
    </source>
</evidence>
<dbReference type="GO" id="GO:0016020">
    <property type="term" value="C:membrane"/>
    <property type="evidence" value="ECO:0007669"/>
    <property type="project" value="UniProtKB-SubCell"/>
</dbReference>
<keyword evidence="10" id="KW-1015">Disulfide bond</keyword>
<feature type="transmembrane region" description="Helical" evidence="12">
    <location>
        <begin position="264"/>
        <end position="281"/>
    </location>
</feature>
<accession>A0A381R4P4</accession>
<sequence>MFLWLGIKFNNLTRISLYFLYLLILVGGIVRCTGSGMGCPDWPKCFGKYIPPTSEKQLPSNYKKKFLDSRLEKNERLISLFSYLGFKKLSIKIANDPNIRIEEEFNVYKTWIEYLNRLLGALVGLALLITFISSIFRKPFKNEVVLLSFFALLFVMIEGWVGAIVVSTNLLPGLITFHVLLALLIICIVIKSYFISTINSQFKIGNYPKYIYYLLILSMFLFISQIILGTQVREAIDYMTNYSKSIDRNNFIENLGFEFLIHRSYSLLVLMVHILILYLIYKQPIKINFLKNFTFSLSLLVLLEILTGVGMAYFSIPKFLQPIHLFLAFLIFGLQFYLFLIIRANKYKTV</sequence>
<reference evidence="13" key="1">
    <citation type="submission" date="2018-05" db="EMBL/GenBank/DDBJ databases">
        <authorList>
            <person name="Lanie J.A."/>
            <person name="Ng W.-L."/>
            <person name="Kazmierczak K.M."/>
            <person name="Andrzejewski T.M."/>
            <person name="Davidsen T.M."/>
            <person name="Wayne K.J."/>
            <person name="Tettelin H."/>
            <person name="Glass J.I."/>
            <person name="Rusch D."/>
            <person name="Podicherti R."/>
            <person name="Tsui H.-C.T."/>
            <person name="Winkler M.E."/>
        </authorList>
    </citation>
    <scope>NUCLEOTIDE SEQUENCE</scope>
</reference>
<evidence type="ECO:0000256" key="10">
    <source>
        <dbReference type="ARBA" id="ARBA00023157"/>
    </source>
</evidence>
<evidence type="ECO:0000256" key="11">
    <source>
        <dbReference type="ARBA" id="ARBA00023444"/>
    </source>
</evidence>
<evidence type="ECO:0008006" key="14">
    <source>
        <dbReference type="Google" id="ProtNLM"/>
    </source>
</evidence>
<evidence type="ECO:0000256" key="9">
    <source>
        <dbReference type="ARBA" id="ARBA00023136"/>
    </source>
</evidence>
<evidence type="ECO:0000256" key="4">
    <source>
        <dbReference type="ARBA" id="ARBA00022723"/>
    </source>
</evidence>
<dbReference type="InterPro" id="IPR050450">
    <property type="entry name" value="COX15/CtaA_HemeA_synthase"/>
</dbReference>
<evidence type="ECO:0000256" key="7">
    <source>
        <dbReference type="ARBA" id="ARBA00023004"/>
    </source>
</evidence>
<dbReference type="GO" id="GO:0046872">
    <property type="term" value="F:metal ion binding"/>
    <property type="evidence" value="ECO:0007669"/>
    <property type="project" value="UniProtKB-KW"/>
</dbReference>
<evidence type="ECO:0000313" key="13">
    <source>
        <dbReference type="EMBL" id="SUZ86682.1"/>
    </source>
</evidence>
<dbReference type="PANTHER" id="PTHR35457:SF1">
    <property type="entry name" value="HEME A SYNTHASE"/>
    <property type="match status" value="1"/>
</dbReference>
<keyword evidence="4" id="KW-0479">Metal-binding</keyword>
<proteinExistence type="predicted"/>
<keyword evidence="5 12" id="KW-1133">Transmembrane helix</keyword>
<feature type="transmembrane region" description="Helical" evidence="12">
    <location>
        <begin position="210"/>
        <end position="228"/>
    </location>
</feature>